<keyword evidence="5 8" id="KW-1133">Transmembrane helix</keyword>
<evidence type="ECO:0000256" key="5">
    <source>
        <dbReference type="ARBA" id="ARBA00022989"/>
    </source>
</evidence>
<accession>A0A9W7F714</accession>
<feature type="region of interest" description="Disordered" evidence="7">
    <location>
        <begin position="183"/>
        <end position="235"/>
    </location>
</feature>
<comment type="subcellular location">
    <subcellularLocation>
        <location evidence="1">Membrane</location>
        <topology evidence="1">Single-pass membrane protein</topology>
    </subcellularLocation>
</comment>
<evidence type="ECO:0000256" key="3">
    <source>
        <dbReference type="ARBA" id="ARBA00022692"/>
    </source>
</evidence>
<dbReference type="PANTHER" id="PTHR13605">
    <property type="entry name" value="ER MEMBRANE PROTEIN COMPLEX SUBUNIT 7"/>
    <property type="match status" value="1"/>
</dbReference>
<dbReference type="PANTHER" id="PTHR13605:SF4">
    <property type="entry name" value="ER MEMBRANE PROTEIN COMPLEX SUBUNIT 7"/>
    <property type="match status" value="1"/>
</dbReference>
<keyword evidence="12" id="KW-1185">Reference proteome</keyword>
<reference evidence="12" key="1">
    <citation type="journal article" date="2023" name="Commun. Biol.">
        <title>Genome analysis of Parmales, the sister group of diatoms, reveals the evolutionary specialization of diatoms from phago-mixotrophs to photoautotrophs.</title>
        <authorList>
            <person name="Ban H."/>
            <person name="Sato S."/>
            <person name="Yoshikawa S."/>
            <person name="Yamada K."/>
            <person name="Nakamura Y."/>
            <person name="Ichinomiya M."/>
            <person name="Sato N."/>
            <person name="Blanc-Mathieu R."/>
            <person name="Endo H."/>
            <person name="Kuwata A."/>
            <person name="Ogata H."/>
        </authorList>
    </citation>
    <scope>NUCLEOTIDE SEQUENCE [LARGE SCALE GENOMIC DNA]</scope>
    <source>
        <strain evidence="12">NIES 3700</strain>
    </source>
</reference>
<evidence type="ECO:0000313" key="12">
    <source>
        <dbReference type="Proteomes" id="UP001165122"/>
    </source>
</evidence>
<comment type="similarity">
    <text evidence="2">Belongs to the EMC7 family.</text>
</comment>
<dbReference type="InterPro" id="IPR039163">
    <property type="entry name" value="EMC7"/>
</dbReference>
<protein>
    <recommendedName>
        <fullName evidence="10">ER membrane protein complex subunit 7 beta-sandwich domain-containing protein</fullName>
    </recommendedName>
</protein>
<sequence length="235" mass="25151">MGLLLSLSALLLLLASASAKSSTTTFIGQLLLPPNSSPYPNAALTLNSGEHNAISDVDGRFSFFNLPPGIYQLDVLATLHAFPNVRIMIESDSDGSPSPPKCNLYLYTGAEKQSVSCGDAEGLTLPALAAYGYFEVRPPFSIMGLFKNPMLLMMLFSGGMMWYMPKMMEGMDPEQKAQLEKQMAMQSDPQAMLADLFSGGGDDEKKEGATKKPKAVGNGGAAAGANNKKRRGKRD</sequence>
<feature type="chain" id="PRO_5040978335" description="ER membrane protein complex subunit 7 beta-sandwich domain-containing protein" evidence="9">
    <location>
        <begin position="20"/>
        <end position="235"/>
    </location>
</feature>
<evidence type="ECO:0000256" key="2">
    <source>
        <dbReference type="ARBA" id="ARBA00008880"/>
    </source>
</evidence>
<keyword evidence="6 8" id="KW-0472">Membrane</keyword>
<dbReference type="AlphaFoldDB" id="A0A9W7F714"/>
<keyword evidence="4 9" id="KW-0732">Signal</keyword>
<evidence type="ECO:0000256" key="1">
    <source>
        <dbReference type="ARBA" id="ARBA00004167"/>
    </source>
</evidence>
<keyword evidence="3 8" id="KW-0812">Transmembrane</keyword>
<feature type="domain" description="ER membrane protein complex subunit 7 beta-sandwich" evidence="10">
    <location>
        <begin position="40"/>
        <end position="153"/>
    </location>
</feature>
<evidence type="ECO:0000256" key="4">
    <source>
        <dbReference type="ARBA" id="ARBA00022729"/>
    </source>
</evidence>
<evidence type="ECO:0000313" key="11">
    <source>
        <dbReference type="EMBL" id="GMI03653.1"/>
    </source>
</evidence>
<name>A0A9W7F714_9STRA</name>
<dbReference type="Proteomes" id="UP001165122">
    <property type="component" value="Unassembled WGS sequence"/>
</dbReference>
<dbReference type="EMBL" id="BRXW01000060">
    <property type="protein sequence ID" value="GMI03653.1"/>
    <property type="molecule type" value="Genomic_DNA"/>
</dbReference>
<dbReference type="GO" id="GO:0072546">
    <property type="term" value="C:EMC complex"/>
    <property type="evidence" value="ECO:0007669"/>
    <property type="project" value="TreeGrafter"/>
</dbReference>
<dbReference type="Pfam" id="PF09430">
    <property type="entry name" value="EMC7_beta-sandw"/>
    <property type="match status" value="1"/>
</dbReference>
<evidence type="ECO:0000256" key="6">
    <source>
        <dbReference type="ARBA" id="ARBA00023136"/>
    </source>
</evidence>
<dbReference type="SUPFAM" id="SSF49452">
    <property type="entry name" value="Starch-binding domain-like"/>
    <property type="match status" value="1"/>
</dbReference>
<evidence type="ECO:0000256" key="8">
    <source>
        <dbReference type="SAM" id="Phobius"/>
    </source>
</evidence>
<gene>
    <name evidence="11" type="ORF">TrLO_g10719</name>
</gene>
<evidence type="ECO:0000256" key="7">
    <source>
        <dbReference type="SAM" id="MobiDB-lite"/>
    </source>
</evidence>
<comment type="caution">
    <text evidence="11">The sequence shown here is derived from an EMBL/GenBank/DDBJ whole genome shotgun (WGS) entry which is preliminary data.</text>
</comment>
<evidence type="ECO:0000256" key="9">
    <source>
        <dbReference type="SAM" id="SignalP"/>
    </source>
</evidence>
<organism evidence="11 12">
    <name type="scientific">Triparma laevis f. longispina</name>
    <dbReference type="NCBI Taxonomy" id="1714387"/>
    <lineage>
        <taxon>Eukaryota</taxon>
        <taxon>Sar</taxon>
        <taxon>Stramenopiles</taxon>
        <taxon>Ochrophyta</taxon>
        <taxon>Bolidophyceae</taxon>
        <taxon>Parmales</taxon>
        <taxon>Triparmaceae</taxon>
        <taxon>Triparma</taxon>
    </lineage>
</organism>
<dbReference type="GO" id="GO:0030246">
    <property type="term" value="F:carbohydrate binding"/>
    <property type="evidence" value="ECO:0007669"/>
    <property type="project" value="InterPro"/>
</dbReference>
<feature type="signal peptide" evidence="9">
    <location>
        <begin position="1"/>
        <end position="19"/>
    </location>
</feature>
<dbReference type="InterPro" id="IPR013784">
    <property type="entry name" value="Carb-bd-like_fold"/>
</dbReference>
<proteinExistence type="inferred from homology"/>
<dbReference type="OrthoDB" id="27095at2759"/>
<feature type="transmembrane region" description="Helical" evidence="8">
    <location>
        <begin position="140"/>
        <end position="163"/>
    </location>
</feature>
<evidence type="ECO:0000259" key="10">
    <source>
        <dbReference type="Pfam" id="PF09430"/>
    </source>
</evidence>
<dbReference type="InterPro" id="IPR019008">
    <property type="entry name" value="Beta_sandwich_EMC7"/>
</dbReference>